<protein>
    <recommendedName>
        <fullName evidence="3">HD domain-containing protein</fullName>
    </recommendedName>
</protein>
<dbReference type="PANTHER" id="PTHR11845">
    <property type="entry name" value="5'-DEOXYNUCLEOTIDASE HDDC2"/>
    <property type="match status" value="1"/>
</dbReference>
<organism evidence="4">
    <name type="scientific">Paraconexibacter sp. AEG42_29</name>
    <dbReference type="NCBI Taxonomy" id="2997339"/>
    <lineage>
        <taxon>Bacteria</taxon>
        <taxon>Bacillati</taxon>
        <taxon>Actinomycetota</taxon>
        <taxon>Thermoleophilia</taxon>
        <taxon>Solirubrobacterales</taxon>
        <taxon>Paraconexibacteraceae</taxon>
        <taxon>Paraconexibacter</taxon>
    </lineage>
</organism>
<dbReference type="Gene3D" id="1.10.3210.10">
    <property type="entry name" value="Hypothetical protein af1432"/>
    <property type="match status" value="1"/>
</dbReference>
<evidence type="ECO:0000256" key="1">
    <source>
        <dbReference type="ARBA" id="ARBA00022723"/>
    </source>
</evidence>
<dbReference type="SUPFAM" id="SSF109604">
    <property type="entry name" value="HD-domain/PDEase-like"/>
    <property type="match status" value="1"/>
</dbReference>
<evidence type="ECO:0000313" key="4">
    <source>
        <dbReference type="EMBL" id="XAY04161.1"/>
    </source>
</evidence>
<name>A0AAU7ARQ1_9ACTN</name>
<evidence type="ECO:0000256" key="2">
    <source>
        <dbReference type="ARBA" id="ARBA00022801"/>
    </source>
</evidence>
<dbReference type="GO" id="GO:0046872">
    <property type="term" value="F:metal ion binding"/>
    <property type="evidence" value="ECO:0007669"/>
    <property type="project" value="UniProtKB-KW"/>
</dbReference>
<keyword evidence="1" id="KW-0479">Metal-binding</keyword>
<keyword evidence="2" id="KW-0378">Hydrolase</keyword>
<dbReference type="EMBL" id="CP114014">
    <property type="protein sequence ID" value="XAY04161.1"/>
    <property type="molecule type" value="Genomic_DNA"/>
</dbReference>
<dbReference type="InterPro" id="IPR039356">
    <property type="entry name" value="YfbR/HDDC2"/>
</dbReference>
<feature type="domain" description="HD" evidence="3">
    <location>
        <begin position="48"/>
        <end position="190"/>
    </location>
</feature>
<accession>A0AAU7ARQ1</accession>
<gene>
    <name evidence="4" type="ORF">DSM112329_00991</name>
</gene>
<evidence type="ECO:0000259" key="3">
    <source>
        <dbReference type="Pfam" id="PF13023"/>
    </source>
</evidence>
<dbReference type="GO" id="GO:0005737">
    <property type="term" value="C:cytoplasm"/>
    <property type="evidence" value="ECO:0007669"/>
    <property type="project" value="TreeGrafter"/>
</dbReference>
<dbReference type="Pfam" id="PF13023">
    <property type="entry name" value="HD_3"/>
    <property type="match status" value="1"/>
</dbReference>
<dbReference type="KEGG" id="parq:DSM112329_00991"/>
<dbReference type="InterPro" id="IPR006674">
    <property type="entry name" value="HD_domain"/>
</dbReference>
<proteinExistence type="predicted"/>
<dbReference type="GO" id="GO:0002953">
    <property type="term" value="F:5'-deoxynucleotidase activity"/>
    <property type="evidence" value="ECO:0007669"/>
    <property type="project" value="InterPro"/>
</dbReference>
<dbReference type="AlphaFoldDB" id="A0AAU7ARQ1"/>
<sequence length="224" mass="23474">MAAGVSGTVGGGGPGDAGSRAAGWIAGLPVAADLRAALDFLAESHDLAYVMRLNRLRDGSRPESSAEHSWHLALCAVVLARQTAPGVDLGRVLTMLLIHDLVEIEAGDVPIYDLEERAAVTVAEERAADRIFGLLPAAEAGAFLAAWHEFEAAASDEARFARGLDRLQPMLLHAAGDGSAWAGRGVTVAQERILVAQVTEFWPALGAIAEAILVDAARRGWLAP</sequence>
<reference evidence="4" key="1">
    <citation type="submission" date="2022-12" db="EMBL/GenBank/DDBJ databases">
        <title>Paraconexibacter alkalitolerans sp. nov. and Baekduia alba sp. nov., isolated from soil and emended description of the genera Paraconexibacter (Chun et al., 2020) and Baekduia (An et al., 2020).</title>
        <authorList>
            <person name="Vieira S."/>
            <person name="Huber K.J."/>
            <person name="Geppert A."/>
            <person name="Wolf J."/>
            <person name="Neumann-Schaal M."/>
            <person name="Muesken M."/>
            <person name="Overmann J."/>
        </authorList>
    </citation>
    <scope>NUCLEOTIDE SEQUENCE</scope>
    <source>
        <strain evidence="4">AEG42_29</strain>
    </source>
</reference>
<dbReference type="PANTHER" id="PTHR11845:SF13">
    <property type="entry name" value="5'-DEOXYNUCLEOTIDASE HDDC2"/>
    <property type="match status" value="1"/>
</dbReference>